<dbReference type="Pfam" id="PF01564">
    <property type="entry name" value="Spermine_synth"/>
    <property type="match status" value="1"/>
</dbReference>
<feature type="transmembrane region" description="Helical" evidence="5">
    <location>
        <begin position="140"/>
        <end position="158"/>
    </location>
</feature>
<comment type="function">
    <text evidence="5">Catalyzes the irreversible transfer of a propylamine group from the amino donor S-adenosylmethioninamine (decarboxy-AdoMet) to putrescine (1,4-diaminobutane) to yield spermidine.</text>
</comment>
<keyword evidence="5" id="KW-1003">Cell membrane</keyword>
<comment type="subcellular location">
    <subcellularLocation>
        <location evidence="5">Cell membrane</location>
        <topology evidence="5">Multi-pass membrane protein</topology>
    </subcellularLocation>
</comment>
<dbReference type="Proteomes" id="UP000316199">
    <property type="component" value="Unassembled WGS sequence"/>
</dbReference>
<feature type="binding site" evidence="5">
    <location>
        <position position="275"/>
    </location>
    <ligand>
        <name>S-methyl-5'-thioadenosine</name>
        <dbReference type="ChEBI" id="CHEBI:17509"/>
    </ligand>
</feature>
<evidence type="ECO:0000256" key="5">
    <source>
        <dbReference type="HAMAP-Rule" id="MF_00198"/>
    </source>
</evidence>
<feature type="binding site" evidence="5">
    <location>
        <position position="311"/>
    </location>
    <ligand>
        <name>spermidine</name>
        <dbReference type="ChEBI" id="CHEBI:57834"/>
    </ligand>
</feature>
<dbReference type="GO" id="GO:0008295">
    <property type="term" value="P:spermidine biosynthetic process"/>
    <property type="evidence" value="ECO:0007669"/>
    <property type="project" value="UniProtKB-UniRule"/>
</dbReference>
<evidence type="ECO:0000256" key="1">
    <source>
        <dbReference type="ARBA" id="ARBA00007867"/>
    </source>
</evidence>
<evidence type="ECO:0000313" key="8">
    <source>
        <dbReference type="EMBL" id="RZO74669.1"/>
    </source>
</evidence>
<keyword evidence="5" id="KW-1133">Transmembrane helix</keyword>
<comment type="subunit">
    <text evidence="5">Homodimer or homotetramer.</text>
</comment>
<organism evidence="8 9">
    <name type="scientific">OM182 bacterium</name>
    <dbReference type="NCBI Taxonomy" id="2510334"/>
    <lineage>
        <taxon>Bacteria</taxon>
        <taxon>Pseudomonadati</taxon>
        <taxon>Pseudomonadota</taxon>
        <taxon>Gammaproteobacteria</taxon>
        <taxon>OMG group</taxon>
        <taxon>OM182 clade</taxon>
    </lineage>
</organism>
<dbReference type="NCBIfam" id="NF002956">
    <property type="entry name" value="PRK03612.1"/>
    <property type="match status" value="1"/>
</dbReference>
<dbReference type="AlphaFoldDB" id="A0A520RWP8"/>
<evidence type="ECO:0000256" key="3">
    <source>
        <dbReference type="ARBA" id="ARBA00023066"/>
    </source>
</evidence>
<feature type="transmembrane region" description="Helical" evidence="5">
    <location>
        <begin position="204"/>
        <end position="224"/>
    </location>
</feature>
<dbReference type="GO" id="GO:0005886">
    <property type="term" value="C:plasma membrane"/>
    <property type="evidence" value="ECO:0007669"/>
    <property type="project" value="UniProtKB-SubCell"/>
</dbReference>
<evidence type="ECO:0000256" key="4">
    <source>
        <dbReference type="ARBA" id="ARBA00023115"/>
    </source>
</evidence>
<comment type="pathway">
    <text evidence="5">Amine and polyamine biosynthesis; spermidine biosynthesis; spermidine from putrescine: step 1/1.</text>
</comment>
<evidence type="ECO:0000256" key="2">
    <source>
        <dbReference type="ARBA" id="ARBA00022679"/>
    </source>
</evidence>
<proteinExistence type="inferred from homology"/>
<accession>A0A520RWP8</accession>
<comment type="catalytic activity">
    <reaction evidence="5">
        <text>S-adenosyl 3-(methylsulfanyl)propylamine + putrescine = S-methyl-5'-thioadenosine + spermidine + H(+)</text>
        <dbReference type="Rhea" id="RHEA:12721"/>
        <dbReference type="ChEBI" id="CHEBI:15378"/>
        <dbReference type="ChEBI" id="CHEBI:17509"/>
        <dbReference type="ChEBI" id="CHEBI:57443"/>
        <dbReference type="ChEBI" id="CHEBI:57834"/>
        <dbReference type="ChEBI" id="CHEBI:326268"/>
        <dbReference type="EC" id="2.5.1.16"/>
    </reaction>
</comment>
<gene>
    <name evidence="5" type="primary">speE</name>
    <name evidence="8" type="ORF">EVA68_08600</name>
</gene>
<reference evidence="8 9" key="1">
    <citation type="submission" date="2019-02" db="EMBL/GenBank/DDBJ databases">
        <title>Prokaryotic population dynamics and viral predation in marine succession experiment using metagenomics: the confinement effect.</title>
        <authorList>
            <person name="Haro-Moreno J.M."/>
            <person name="Rodriguez-Valera F."/>
            <person name="Lopez-Perez M."/>
        </authorList>
    </citation>
    <scope>NUCLEOTIDE SEQUENCE [LARGE SCALE GENOMIC DNA]</scope>
    <source>
        <strain evidence="8">MED-G157</strain>
    </source>
</reference>
<dbReference type="PANTHER" id="PTHR43317">
    <property type="entry name" value="THERMOSPERMINE SYNTHASE ACAULIS5"/>
    <property type="match status" value="1"/>
</dbReference>
<keyword evidence="3 5" id="KW-0745">Spermidine biosynthesis</keyword>
<feature type="active site" description="Proton acceptor" evidence="5 6">
    <location>
        <position position="416"/>
    </location>
</feature>
<feature type="binding site" evidence="5">
    <location>
        <position position="423"/>
    </location>
    <ligand>
        <name>S-methyl-5'-thioadenosine</name>
        <dbReference type="ChEBI" id="CHEBI:17509"/>
    </ligand>
</feature>
<dbReference type="InterPro" id="IPR001045">
    <property type="entry name" value="Spermi_synthase"/>
</dbReference>
<keyword evidence="2 5" id="KW-0808">Transferase</keyword>
<protein>
    <recommendedName>
        <fullName evidence="5">Polyamine aminopropyltransferase</fullName>
    </recommendedName>
    <alternativeName>
        <fullName evidence="5">Putrescine aminopropyltransferase</fullName>
        <shortName evidence="5">PAPT</shortName>
    </alternativeName>
    <alternativeName>
        <fullName evidence="5">Spermidine synthase</fullName>
        <shortName evidence="5">SPDS</shortName>
        <shortName evidence="5">SPDSY</shortName>
        <ecNumber evidence="5">2.5.1.16</ecNumber>
    </alternativeName>
</protein>
<dbReference type="PANTHER" id="PTHR43317:SF11">
    <property type="entry name" value="POLYAMINE AMINOPROPYLTRANSFERASE 2"/>
    <property type="match status" value="1"/>
</dbReference>
<dbReference type="EC" id="2.5.1.16" evidence="5"/>
<evidence type="ECO:0000313" key="9">
    <source>
        <dbReference type="Proteomes" id="UP000316199"/>
    </source>
</evidence>
<evidence type="ECO:0000259" key="7">
    <source>
        <dbReference type="PROSITE" id="PS51006"/>
    </source>
</evidence>
<comment type="caution">
    <text evidence="8">The sequence shown here is derived from an EMBL/GenBank/DDBJ whole genome shotgun (WGS) entry which is preliminary data.</text>
</comment>
<dbReference type="PROSITE" id="PS51257">
    <property type="entry name" value="PROKAR_LIPOPROTEIN"/>
    <property type="match status" value="1"/>
</dbReference>
<dbReference type="SUPFAM" id="SSF53335">
    <property type="entry name" value="S-adenosyl-L-methionine-dependent methyltransferases"/>
    <property type="match status" value="1"/>
</dbReference>
<keyword evidence="5" id="KW-0812">Transmembrane</keyword>
<name>A0A520RWP8_9GAMM</name>
<feature type="binding site" evidence="5">
    <location>
        <begin position="395"/>
        <end position="396"/>
    </location>
    <ligand>
        <name>S-methyl-5'-thioadenosine</name>
        <dbReference type="ChEBI" id="CHEBI:17509"/>
    </ligand>
</feature>
<feature type="transmembrane region" description="Helical" evidence="5">
    <location>
        <begin position="231"/>
        <end position="250"/>
    </location>
</feature>
<dbReference type="Gene3D" id="3.40.50.150">
    <property type="entry name" value="Vaccinia Virus protein VP39"/>
    <property type="match status" value="1"/>
</dbReference>
<keyword evidence="4 5" id="KW-0620">Polyamine biosynthesis</keyword>
<dbReference type="InterPro" id="IPR030374">
    <property type="entry name" value="PABS"/>
</dbReference>
<dbReference type="EMBL" id="SHAG01000067">
    <property type="protein sequence ID" value="RZO74669.1"/>
    <property type="molecule type" value="Genomic_DNA"/>
</dbReference>
<dbReference type="InterPro" id="IPR029063">
    <property type="entry name" value="SAM-dependent_MTases_sf"/>
</dbReference>
<feature type="transmembrane region" description="Helical" evidence="5">
    <location>
        <begin position="84"/>
        <end position="107"/>
    </location>
</feature>
<comment type="similarity">
    <text evidence="1 5">Belongs to the spermidine/spermine synthase family.</text>
</comment>
<feature type="binding site" evidence="5">
    <location>
        <position position="335"/>
    </location>
    <ligand>
        <name>spermidine</name>
        <dbReference type="ChEBI" id="CHEBI:57834"/>
    </ligand>
</feature>
<dbReference type="UniPathway" id="UPA00248">
    <property type="reaction ID" value="UER00314"/>
</dbReference>
<sequence length="566" mass="62777">MRTTETSSRQLLVHDVLLISIMGVLAACGLIYEYLLSHYAGRVIGAIETAIYTMIGLMIVSMGLGALAAKLVKDPFTGFAWLEALIAICGVSCILIIATVVSFSAVLPKVIAEIFSLPPDLVPEGGLISLLHELAMLTPYFFGVLIGFLIGMEIPLIARVREHIYGQHLEHNVGTIYGADYIGAGVGAALWVSIMLSLEITEAAVLTAIANLVAGIIFLIYYWINIAGRGLLLGVHGMVLVLALAVYQFGSDWIMRMTDLLYEDPVVYSSSSRYQNLTITERYLGSGRVPVYGFYINGRLQFSSNDEHIYHSMLVYPAMSVADHQSNVLIIGGGDGLALRDVLDFAPKSVTLIDLDRELVEFFSPTLDMEYYRDALVQLNKESLADSRVEIVIGDAFTEVDNLRHQDTIFDAIIVDLPDPSHPDLDRLYSSYFYQRLHGLLSANGVLAVQSTSPYHAKKAFISIGRTISAAGFSHVEQYRQNIPSFGEWGWTVGSKQKISVRQRLQMMESLTPEHSWLTRDLAIAAFEFPKGFFQDEDVRINTLGTNQIYQYHSEAWKSELGLYLD</sequence>
<dbReference type="GO" id="GO:0004766">
    <property type="term" value="F:spermidine synthase activity"/>
    <property type="evidence" value="ECO:0007669"/>
    <property type="project" value="UniProtKB-UniRule"/>
</dbReference>
<keyword evidence="5" id="KW-0472">Membrane</keyword>
<dbReference type="HAMAP" id="MF_00198">
    <property type="entry name" value="Spermidine_synth"/>
    <property type="match status" value="1"/>
</dbReference>
<feature type="transmembrane region" description="Helical" evidence="5">
    <location>
        <begin position="179"/>
        <end position="198"/>
    </location>
</feature>
<feature type="domain" description="PABS" evidence="7">
    <location>
        <begin position="251"/>
        <end position="496"/>
    </location>
</feature>
<feature type="binding site" evidence="5">
    <location>
        <position position="354"/>
    </location>
    <ligand>
        <name>S-methyl-5'-thioadenosine</name>
        <dbReference type="ChEBI" id="CHEBI:17509"/>
    </ligand>
</feature>
<dbReference type="PROSITE" id="PS51006">
    <property type="entry name" value="PABS_2"/>
    <property type="match status" value="1"/>
</dbReference>
<evidence type="ECO:0000256" key="6">
    <source>
        <dbReference type="PROSITE-ProRule" id="PRU00354"/>
    </source>
</evidence>
<feature type="transmembrane region" description="Helical" evidence="5">
    <location>
        <begin position="52"/>
        <end position="72"/>
    </location>
</feature>
<feature type="transmembrane region" description="Helical" evidence="5">
    <location>
        <begin position="12"/>
        <end position="32"/>
    </location>
</feature>
<comment type="caution">
    <text evidence="5">Lacks conserved residue(s) required for the propagation of feature annotation.</text>
</comment>
<dbReference type="CDD" id="cd02440">
    <property type="entry name" value="AdoMet_MTases"/>
    <property type="match status" value="1"/>
</dbReference>